<proteinExistence type="predicted"/>
<dbReference type="STRING" id="7375.A0A0L0CMS4"/>
<evidence type="ECO:0000259" key="1">
    <source>
        <dbReference type="PROSITE" id="PS50105"/>
    </source>
</evidence>
<dbReference type="PROSITE" id="PS50105">
    <property type="entry name" value="SAM_DOMAIN"/>
    <property type="match status" value="1"/>
</dbReference>
<sequence length="338" mass="39984">MRYLYGDSDEKFIKSREAKRKDINPLASFKFRLNPIIEGKTDEFDRTDVPIVFKCTPDTLLNLCVKVVDAMPLPMVYTWTIEDICKWLRACGYKQYQNTFRANLITGHNLLLLNASALSAMNIKDFDHIKDITRSIRTLFHFEMTKFARSLTLYPEFHNELYKLFRLKTGGKYENVRRSELWRKMQLIRQKEPNYSHWELLERWLAFEKDPKSGELFGNVPRSKLYTCKLKSSNTAVAIKHSERCLCLPPCECYWSNLDRRPPWRFKCLPHLAPDSEFVEVCRNCIPPCTCRWSSRKYLTRGVLTCLQRAFPQKYGGLEGQNSYRRLDQFSSYRLSIF</sequence>
<dbReference type="InterPro" id="IPR001660">
    <property type="entry name" value="SAM"/>
</dbReference>
<dbReference type="PANTHER" id="PTHR46829:SF1">
    <property type="entry name" value="STERILE ALPHA MOTIF DOMAIN-CONTAINING PROTEIN 15"/>
    <property type="match status" value="1"/>
</dbReference>
<keyword evidence="3" id="KW-1185">Reference proteome</keyword>
<dbReference type="OrthoDB" id="6133291at2759"/>
<feature type="domain" description="SAM" evidence="1">
    <location>
        <begin position="79"/>
        <end position="142"/>
    </location>
</feature>
<reference evidence="2 3" key="1">
    <citation type="journal article" date="2015" name="Nat. Commun.">
        <title>Lucilia cuprina genome unlocks parasitic fly biology to underpin future interventions.</title>
        <authorList>
            <person name="Anstead C.A."/>
            <person name="Korhonen P.K."/>
            <person name="Young N.D."/>
            <person name="Hall R.S."/>
            <person name="Jex A.R."/>
            <person name="Murali S.C."/>
            <person name="Hughes D.S."/>
            <person name="Lee S.F."/>
            <person name="Perry T."/>
            <person name="Stroehlein A.J."/>
            <person name="Ansell B.R."/>
            <person name="Breugelmans B."/>
            <person name="Hofmann A."/>
            <person name="Qu J."/>
            <person name="Dugan S."/>
            <person name="Lee S.L."/>
            <person name="Chao H."/>
            <person name="Dinh H."/>
            <person name="Han Y."/>
            <person name="Doddapaneni H.V."/>
            <person name="Worley K.C."/>
            <person name="Muzny D.M."/>
            <person name="Ioannidis P."/>
            <person name="Waterhouse R.M."/>
            <person name="Zdobnov E.M."/>
            <person name="James P.J."/>
            <person name="Bagnall N.H."/>
            <person name="Kotze A.C."/>
            <person name="Gibbs R.A."/>
            <person name="Richards S."/>
            <person name="Batterham P."/>
            <person name="Gasser R.B."/>
        </authorList>
    </citation>
    <scope>NUCLEOTIDE SEQUENCE [LARGE SCALE GENOMIC DNA]</scope>
    <source>
        <strain evidence="2 3">LS</strain>
        <tissue evidence="2">Full body</tissue>
    </source>
</reference>
<gene>
    <name evidence="2" type="ORF">FF38_06840</name>
</gene>
<accession>A0A0L0CMS4</accession>
<protein>
    <recommendedName>
        <fullName evidence="1">SAM domain-containing protein</fullName>
    </recommendedName>
</protein>
<dbReference type="Proteomes" id="UP000037069">
    <property type="component" value="Unassembled WGS sequence"/>
</dbReference>
<dbReference type="InterPro" id="IPR013761">
    <property type="entry name" value="SAM/pointed_sf"/>
</dbReference>
<dbReference type="SMART" id="SM00454">
    <property type="entry name" value="SAM"/>
    <property type="match status" value="1"/>
</dbReference>
<dbReference type="EMBL" id="JRES01000175">
    <property type="protein sequence ID" value="KNC33581.1"/>
    <property type="molecule type" value="Genomic_DNA"/>
</dbReference>
<comment type="caution">
    <text evidence="2">The sequence shown here is derived from an EMBL/GenBank/DDBJ whole genome shotgun (WGS) entry which is preliminary data.</text>
</comment>
<evidence type="ECO:0000313" key="3">
    <source>
        <dbReference type="Proteomes" id="UP000037069"/>
    </source>
</evidence>
<dbReference type="SUPFAM" id="SSF47769">
    <property type="entry name" value="SAM/Pointed domain"/>
    <property type="match status" value="1"/>
</dbReference>
<dbReference type="OMA" id="PEKFCPI"/>
<name>A0A0L0CMS4_LUCCU</name>
<dbReference type="Pfam" id="PF00536">
    <property type="entry name" value="SAM_1"/>
    <property type="match status" value="1"/>
</dbReference>
<dbReference type="PANTHER" id="PTHR46829">
    <property type="entry name" value="STERILE ALPHA MOTIF DOMAIN-CONTAINING PROTEIN 15"/>
    <property type="match status" value="1"/>
</dbReference>
<evidence type="ECO:0000313" key="2">
    <source>
        <dbReference type="EMBL" id="KNC33581.1"/>
    </source>
</evidence>
<dbReference type="AlphaFoldDB" id="A0A0L0CMS4"/>
<dbReference type="Gene3D" id="1.10.150.50">
    <property type="entry name" value="Transcription Factor, Ets-1"/>
    <property type="match status" value="1"/>
</dbReference>
<organism evidence="2 3">
    <name type="scientific">Lucilia cuprina</name>
    <name type="common">Green bottle fly</name>
    <name type="synonym">Australian sheep blowfly</name>
    <dbReference type="NCBI Taxonomy" id="7375"/>
    <lineage>
        <taxon>Eukaryota</taxon>
        <taxon>Metazoa</taxon>
        <taxon>Ecdysozoa</taxon>
        <taxon>Arthropoda</taxon>
        <taxon>Hexapoda</taxon>
        <taxon>Insecta</taxon>
        <taxon>Pterygota</taxon>
        <taxon>Neoptera</taxon>
        <taxon>Endopterygota</taxon>
        <taxon>Diptera</taxon>
        <taxon>Brachycera</taxon>
        <taxon>Muscomorpha</taxon>
        <taxon>Oestroidea</taxon>
        <taxon>Calliphoridae</taxon>
        <taxon>Luciliinae</taxon>
        <taxon>Lucilia</taxon>
    </lineage>
</organism>